<name>A0AAU8H021_9BACT</name>
<comment type="pathway">
    <text evidence="2 9">Amino-acid biosynthesis; L-tryptophan biosynthesis; L-tryptophan from chorismate: step 3/5.</text>
</comment>
<dbReference type="CDD" id="cd00405">
    <property type="entry name" value="PRAI"/>
    <property type="match status" value="1"/>
</dbReference>
<protein>
    <recommendedName>
        <fullName evidence="4 9">N-(5'-phosphoribosyl)anthranilate isomerase</fullName>
        <shortName evidence="9">PRAI</shortName>
        <ecNumber evidence="3 9">5.3.1.24</ecNumber>
    </recommendedName>
</protein>
<dbReference type="GO" id="GO:0004640">
    <property type="term" value="F:phosphoribosylanthranilate isomerase activity"/>
    <property type="evidence" value="ECO:0007669"/>
    <property type="project" value="UniProtKB-UniRule"/>
</dbReference>
<evidence type="ECO:0000259" key="10">
    <source>
        <dbReference type="Pfam" id="PF00697"/>
    </source>
</evidence>
<keyword evidence="6 9" id="KW-0822">Tryptophan biosynthesis</keyword>
<dbReference type="InterPro" id="IPR011060">
    <property type="entry name" value="RibuloseP-bd_barrel"/>
</dbReference>
<gene>
    <name evidence="9" type="primary">trpF</name>
    <name evidence="11" type="ORF">V4D30_01585</name>
</gene>
<sequence length="233" mass="25101">MLSYQVKICGIRSAHDLKVVSEAKPDAVGFIVGARHFTLDAVNPDFVRLAISVLPEEIVPVMVTHVTTAKEVLSLVEQTGCSVVQLHSDISPEEIYTIMKVAPELTLIKAFHANVPGSIATIPLYTSFVDAIILDTAADNRVGGTGKTHDWKVSARISMGLSKPVILAGGLNPDNIELAILQVNPVAVDVNSGVEDEDGNKDFKKVKAFIKNAKQAFERMNNVNNSLVTSSVR</sequence>
<dbReference type="PANTHER" id="PTHR42894">
    <property type="entry name" value="N-(5'-PHOSPHORIBOSYL)ANTHRANILATE ISOMERASE"/>
    <property type="match status" value="1"/>
</dbReference>
<dbReference type="InterPro" id="IPR001240">
    <property type="entry name" value="PRAI_dom"/>
</dbReference>
<reference evidence="11" key="1">
    <citation type="submission" date="2024-01" db="EMBL/GenBank/DDBJ databases">
        <title>The first autotrophic representatives of the genus Thermodesulfovibrio.</title>
        <authorList>
            <person name="Maltseva A.I."/>
            <person name="Elcheninov A.G."/>
            <person name="Kublanov I.V."/>
            <person name="Lebedinsky A.V."/>
            <person name="Frolov E.N."/>
        </authorList>
    </citation>
    <scope>NUCLEOTIDE SEQUENCE</scope>
    <source>
        <strain evidence="11">3907-1M</strain>
    </source>
</reference>
<dbReference type="RefSeq" id="WP_353684510.1">
    <property type="nucleotide sequence ID" value="NZ_CP144373.1"/>
</dbReference>
<dbReference type="InterPro" id="IPR013785">
    <property type="entry name" value="Aldolase_TIM"/>
</dbReference>
<dbReference type="Gene3D" id="3.20.20.70">
    <property type="entry name" value="Aldolase class I"/>
    <property type="match status" value="1"/>
</dbReference>
<feature type="domain" description="N-(5'phosphoribosyl) anthranilate isomerase (PRAI)" evidence="10">
    <location>
        <begin position="6"/>
        <end position="212"/>
    </location>
</feature>
<comment type="catalytic activity">
    <reaction evidence="1 9">
        <text>N-(5-phospho-beta-D-ribosyl)anthranilate = 1-(2-carboxyphenylamino)-1-deoxy-D-ribulose 5-phosphate</text>
        <dbReference type="Rhea" id="RHEA:21540"/>
        <dbReference type="ChEBI" id="CHEBI:18277"/>
        <dbReference type="ChEBI" id="CHEBI:58613"/>
        <dbReference type="EC" id="5.3.1.24"/>
    </reaction>
</comment>
<proteinExistence type="inferred from homology"/>
<accession>A0AAU8H021</accession>
<organism evidence="11">
    <name type="scientific">Thermodesulfovibrio autotrophicus</name>
    <dbReference type="NCBI Taxonomy" id="3118333"/>
    <lineage>
        <taxon>Bacteria</taxon>
        <taxon>Pseudomonadati</taxon>
        <taxon>Nitrospirota</taxon>
        <taxon>Thermodesulfovibrionia</taxon>
        <taxon>Thermodesulfovibrionales</taxon>
        <taxon>Thermodesulfovibrionaceae</taxon>
        <taxon>Thermodesulfovibrio</taxon>
    </lineage>
</organism>
<dbReference type="EC" id="5.3.1.24" evidence="3 9"/>
<dbReference type="AlphaFoldDB" id="A0AAU8H021"/>
<keyword evidence="7 9" id="KW-0057">Aromatic amino acid biosynthesis</keyword>
<keyword evidence="8 9" id="KW-0413">Isomerase</keyword>
<dbReference type="KEGG" id="taut:V4D30_01585"/>
<dbReference type="EMBL" id="CP144373">
    <property type="protein sequence ID" value="XCH46984.1"/>
    <property type="molecule type" value="Genomic_DNA"/>
</dbReference>
<evidence type="ECO:0000256" key="9">
    <source>
        <dbReference type="HAMAP-Rule" id="MF_00135"/>
    </source>
</evidence>
<dbReference type="GO" id="GO:0000162">
    <property type="term" value="P:L-tryptophan biosynthetic process"/>
    <property type="evidence" value="ECO:0007669"/>
    <property type="project" value="UniProtKB-UniRule"/>
</dbReference>
<dbReference type="SUPFAM" id="SSF51366">
    <property type="entry name" value="Ribulose-phoshate binding barrel"/>
    <property type="match status" value="1"/>
</dbReference>
<comment type="similarity">
    <text evidence="9">Belongs to the TrpF family.</text>
</comment>
<evidence type="ECO:0000256" key="2">
    <source>
        <dbReference type="ARBA" id="ARBA00004664"/>
    </source>
</evidence>
<evidence type="ECO:0000313" key="11">
    <source>
        <dbReference type="EMBL" id="XCH46984.1"/>
    </source>
</evidence>
<evidence type="ECO:0000256" key="5">
    <source>
        <dbReference type="ARBA" id="ARBA00022605"/>
    </source>
</evidence>
<evidence type="ECO:0000256" key="4">
    <source>
        <dbReference type="ARBA" id="ARBA00022272"/>
    </source>
</evidence>
<dbReference type="PANTHER" id="PTHR42894:SF1">
    <property type="entry name" value="N-(5'-PHOSPHORIBOSYL)ANTHRANILATE ISOMERASE"/>
    <property type="match status" value="1"/>
</dbReference>
<evidence type="ECO:0000256" key="6">
    <source>
        <dbReference type="ARBA" id="ARBA00022822"/>
    </source>
</evidence>
<evidence type="ECO:0000256" key="7">
    <source>
        <dbReference type="ARBA" id="ARBA00023141"/>
    </source>
</evidence>
<keyword evidence="5 9" id="KW-0028">Amino-acid biosynthesis</keyword>
<evidence type="ECO:0000256" key="1">
    <source>
        <dbReference type="ARBA" id="ARBA00001164"/>
    </source>
</evidence>
<dbReference type="Pfam" id="PF00697">
    <property type="entry name" value="PRAI"/>
    <property type="match status" value="1"/>
</dbReference>
<evidence type="ECO:0000256" key="8">
    <source>
        <dbReference type="ARBA" id="ARBA00023235"/>
    </source>
</evidence>
<evidence type="ECO:0000256" key="3">
    <source>
        <dbReference type="ARBA" id="ARBA00012572"/>
    </source>
</evidence>
<dbReference type="InterPro" id="IPR044643">
    <property type="entry name" value="TrpF_fam"/>
</dbReference>
<dbReference type="HAMAP" id="MF_00135">
    <property type="entry name" value="PRAI"/>
    <property type="match status" value="1"/>
</dbReference>